<accession>A0A024GFJ5</accession>
<feature type="transmembrane region" description="Helical" evidence="5">
    <location>
        <begin position="536"/>
        <end position="557"/>
    </location>
</feature>
<feature type="transmembrane region" description="Helical" evidence="5">
    <location>
        <begin position="505"/>
        <end position="524"/>
    </location>
</feature>
<feature type="transmembrane region" description="Helical" evidence="5">
    <location>
        <begin position="436"/>
        <end position="457"/>
    </location>
</feature>
<organism evidence="7 8">
    <name type="scientific">Albugo candida</name>
    <dbReference type="NCBI Taxonomy" id="65357"/>
    <lineage>
        <taxon>Eukaryota</taxon>
        <taxon>Sar</taxon>
        <taxon>Stramenopiles</taxon>
        <taxon>Oomycota</taxon>
        <taxon>Peronosporomycetes</taxon>
        <taxon>Albuginales</taxon>
        <taxon>Albuginaceae</taxon>
        <taxon>Albugo</taxon>
    </lineage>
</organism>
<evidence type="ECO:0000256" key="4">
    <source>
        <dbReference type="ARBA" id="ARBA00023136"/>
    </source>
</evidence>
<comment type="subcellular location">
    <subcellularLocation>
        <location evidence="1">Membrane</location>
        <topology evidence="1">Multi-pass membrane protein</topology>
    </subcellularLocation>
</comment>
<feature type="transmembrane region" description="Helical" evidence="5">
    <location>
        <begin position="178"/>
        <end position="201"/>
    </location>
</feature>
<dbReference type="EMBL" id="CAIX01000088">
    <property type="protein sequence ID" value="CCI45112.1"/>
    <property type="molecule type" value="Genomic_DNA"/>
</dbReference>
<dbReference type="AlphaFoldDB" id="A0A024GFJ5"/>
<feature type="transmembrane region" description="Helical" evidence="5">
    <location>
        <begin position="386"/>
        <end position="404"/>
    </location>
</feature>
<name>A0A024GFJ5_9STRA</name>
<proteinExistence type="predicted"/>
<reference evidence="7 8" key="1">
    <citation type="submission" date="2012-05" db="EMBL/GenBank/DDBJ databases">
        <title>Recombination and specialization in a pathogen metapopulation.</title>
        <authorList>
            <person name="Gardiner A."/>
            <person name="Kemen E."/>
            <person name="Schultz-Larsen T."/>
            <person name="MacLean D."/>
            <person name="Van Oosterhout C."/>
            <person name="Jones J.D.G."/>
        </authorList>
    </citation>
    <scope>NUCLEOTIDE SEQUENCE [LARGE SCALE GENOMIC DNA]</scope>
    <source>
        <strain evidence="7 8">Ac Nc2</strain>
    </source>
</reference>
<dbReference type="Pfam" id="PF01925">
    <property type="entry name" value="TauE"/>
    <property type="match status" value="2"/>
</dbReference>
<keyword evidence="2 5" id="KW-0812">Transmembrane</keyword>
<comment type="caution">
    <text evidence="7">The sequence shown here is derived from an EMBL/GenBank/DDBJ whole genome shotgun (WGS) entry which is preliminary data.</text>
</comment>
<keyword evidence="3 5" id="KW-1133">Transmembrane helix</keyword>
<evidence type="ECO:0000256" key="6">
    <source>
        <dbReference type="SAM" id="SignalP"/>
    </source>
</evidence>
<dbReference type="GO" id="GO:0016020">
    <property type="term" value="C:membrane"/>
    <property type="evidence" value="ECO:0007669"/>
    <property type="project" value="UniProtKB-SubCell"/>
</dbReference>
<feature type="transmembrane region" description="Helical" evidence="5">
    <location>
        <begin position="207"/>
        <end position="227"/>
    </location>
</feature>
<evidence type="ECO:0000256" key="1">
    <source>
        <dbReference type="ARBA" id="ARBA00004141"/>
    </source>
</evidence>
<dbReference type="GO" id="GO:0016567">
    <property type="term" value="P:protein ubiquitination"/>
    <property type="evidence" value="ECO:0007669"/>
    <property type="project" value="TreeGrafter"/>
</dbReference>
<dbReference type="Proteomes" id="UP000053237">
    <property type="component" value="Unassembled WGS sequence"/>
</dbReference>
<dbReference type="PANTHER" id="PTHR14255">
    <property type="entry name" value="CEREBLON"/>
    <property type="match status" value="1"/>
</dbReference>
<sequence length="579" mass="64223">MKLLTIMLLNQTAFGNDGDNFIPNKSDISLTRNGTLVGRQCSQQSDCGFLPALACVHRTCRHCTDDYDCSDNSGDHTKRCKLFKTNDRTHAYCIEKDLFDPFTRTDIIATTMTLLITALGAGCGVGGGGLLVPSFIVVVGLSPKHAIPLSKATIFGTSVANFWFNYHRKHSIKNGVPIINYAMAAIMEPPTLIGAAIGVMLNHVVPNWLIFVLLISLLTTITLRTFIKGNRLREKETKRHQTLIKNVFMGNVQSGNRKRLWSLYPRFDAQSAARHWLSTTRKRQKERRVRSEDEKDFQTLPPLSSKYSSIGSDALNFGTFRSSAPEAEKDLQAITSIKAADSDKFPKRYILPLLFAWVVVFLQAMLRGGHGCPSLIGVKCNSRLYWILTVLPLGLLMYLTYRIGLRLRLDNRFRVCSGYEFSDGDLHWTKKKTTRLPFYCGIAGITAGLLGIGGGMVKGPIMLEMGVLPVVQVATANFMILFTSASTTLQFAIAGQFPGSLQYDYAIWFACVGFVGAYCGQNVVAYLLRKYNRESMLVYILAVMIGFSAICMGIVGLQTVKHDIAHRMHLGFSGLCDAQ</sequence>
<evidence type="ECO:0000256" key="5">
    <source>
        <dbReference type="SAM" id="Phobius"/>
    </source>
</evidence>
<keyword evidence="4 5" id="KW-0472">Membrane</keyword>
<feature type="chain" id="PRO_5012181273" description="Membrane transporter protein" evidence="6">
    <location>
        <begin position="16"/>
        <end position="579"/>
    </location>
</feature>
<dbReference type="PANTHER" id="PTHR14255:SF3">
    <property type="entry name" value="SULFITE EXPORTER TAUE_SAFE FAMILY PROTEIN 5-RELATED"/>
    <property type="match status" value="1"/>
</dbReference>
<evidence type="ECO:0000313" key="8">
    <source>
        <dbReference type="Proteomes" id="UP000053237"/>
    </source>
</evidence>
<feature type="transmembrane region" description="Helical" evidence="5">
    <location>
        <begin position="147"/>
        <end position="166"/>
    </location>
</feature>
<evidence type="ECO:0000256" key="3">
    <source>
        <dbReference type="ARBA" id="ARBA00022989"/>
    </source>
</evidence>
<dbReference type="STRING" id="65357.A0A024GFJ5"/>
<feature type="transmembrane region" description="Helical" evidence="5">
    <location>
        <begin position="114"/>
        <end position="141"/>
    </location>
</feature>
<evidence type="ECO:0000256" key="2">
    <source>
        <dbReference type="ARBA" id="ARBA00022692"/>
    </source>
</evidence>
<dbReference type="InterPro" id="IPR002781">
    <property type="entry name" value="TM_pro_TauE-like"/>
</dbReference>
<keyword evidence="8" id="KW-1185">Reference proteome</keyword>
<feature type="signal peptide" evidence="6">
    <location>
        <begin position="1"/>
        <end position="15"/>
    </location>
</feature>
<dbReference type="InParanoid" id="A0A024GFJ5"/>
<evidence type="ECO:0008006" key="9">
    <source>
        <dbReference type="Google" id="ProtNLM"/>
    </source>
</evidence>
<feature type="transmembrane region" description="Helical" evidence="5">
    <location>
        <begin position="349"/>
        <end position="366"/>
    </location>
</feature>
<dbReference type="OrthoDB" id="434519at2759"/>
<gene>
    <name evidence="7" type="ORF">BN9_059590</name>
</gene>
<evidence type="ECO:0000313" key="7">
    <source>
        <dbReference type="EMBL" id="CCI45112.1"/>
    </source>
</evidence>
<dbReference type="GO" id="GO:0031464">
    <property type="term" value="C:Cul4A-RING E3 ubiquitin ligase complex"/>
    <property type="evidence" value="ECO:0007669"/>
    <property type="project" value="TreeGrafter"/>
</dbReference>
<keyword evidence="6" id="KW-0732">Signal</keyword>
<protein>
    <recommendedName>
        <fullName evidence="9">Membrane transporter protein</fullName>
    </recommendedName>
</protein>